<evidence type="ECO:0000313" key="3">
    <source>
        <dbReference type="Proteomes" id="UP001162640"/>
    </source>
</evidence>
<comment type="caution">
    <text evidence="2">The sequence shown here is derived from an EMBL/GenBank/DDBJ whole genome shotgun (WGS) entry which is preliminary data.</text>
</comment>
<keyword evidence="1" id="KW-0472">Membrane</keyword>
<accession>A0A9W7E1Q1</accession>
<keyword evidence="1" id="KW-0812">Transmembrane</keyword>
<dbReference type="AlphaFoldDB" id="A0A9W7E1Q1"/>
<name>A0A9W7E1Q1_9STRA</name>
<evidence type="ECO:0000256" key="1">
    <source>
        <dbReference type="SAM" id="Phobius"/>
    </source>
</evidence>
<sequence length="204" mass="22335">MCSMETTCEFTGNNRLCGDVMGYTCIPCASKANCAANGECHNSFDSSDYFCSTCPGGFFDAGGSFVKCVGGAFGVVAPILLVLLAFVAYWVLKRRGVLKEHHLKHFNLNMDKQTKLKQTTTVVQVLSEASKRIAEENIDEDFRSGVLAFHGGKGISTSMECCDELEAKRELVKWVIFLLNVTKVGHSACHFTVNLVVATQRTQL</sequence>
<reference evidence="3" key="1">
    <citation type="journal article" date="2023" name="Commun. Biol.">
        <title>Genome analysis of Parmales, the sister group of diatoms, reveals the evolutionary specialization of diatoms from phago-mixotrophs to photoautotrophs.</title>
        <authorList>
            <person name="Ban H."/>
            <person name="Sato S."/>
            <person name="Yoshikawa S."/>
            <person name="Yamada K."/>
            <person name="Nakamura Y."/>
            <person name="Ichinomiya M."/>
            <person name="Sato N."/>
            <person name="Blanc-Mathieu R."/>
            <person name="Endo H."/>
            <person name="Kuwata A."/>
            <person name="Ogata H."/>
        </authorList>
    </citation>
    <scope>NUCLEOTIDE SEQUENCE [LARGE SCALE GENOMIC DNA]</scope>
</reference>
<keyword evidence="1" id="KW-1133">Transmembrane helix</keyword>
<evidence type="ECO:0000313" key="2">
    <source>
        <dbReference type="EMBL" id="GMH58903.1"/>
    </source>
</evidence>
<dbReference type="Proteomes" id="UP001162640">
    <property type="component" value="Unassembled WGS sequence"/>
</dbReference>
<protein>
    <submittedName>
        <fullName evidence="2">Uncharacterized protein</fullName>
    </submittedName>
</protein>
<organism evidence="2 3">
    <name type="scientific">Triparma laevis f. inornata</name>
    <dbReference type="NCBI Taxonomy" id="1714386"/>
    <lineage>
        <taxon>Eukaryota</taxon>
        <taxon>Sar</taxon>
        <taxon>Stramenopiles</taxon>
        <taxon>Ochrophyta</taxon>
        <taxon>Bolidophyceae</taxon>
        <taxon>Parmales</taxon>
        <taxon>Triparmaceae</taxon>
        <taxon>Triparma</taxon>
    </lineage>
</organism>
<feature type="transmembrane region" description="Helical" evidence="1">
    <location>
        <begin position="72"/>
        <end position="92"/>
    </location>
</feature>
<proteinExistence type="predicted"/>
<gene>
    <name evidence="2" type="ORF">TL16_g02713</name>
</gene>
<dbReference type="EMBL" id="BLQM01000068">
    <property type="protein sequence ID" value="GMH58903.1"/>
    <property type="molecule type" value="Genomic_DNA"/>
</dbReference>